<sequence length="408" mass="44704">MTHSFALPPPKTILSILSKIESMSYHQHIAIDKSLSVVCVPSGETIGGCGWGFPLRRQLISHDISAFPTVFLLGGSSPLQNKLYTFAVSTIPQQTTHTVQTETRTLISNTNENGIPDSPLTTICDSITAVLENRPVRKSCYPAPTVIVSYTDPLFVDDILSILVTRHNFTSNLSKTAPTDADTRKLSPLSTDLYLGVVDSSGNAFFEEAEHLPEWLSSSLHEAFLNGSTAHAYQQPRSTGRSTSTLSVFNNSPLFSVTNRLHSLHLLNYFSSFQPLSTLLLHSTTPSLIFVRNLFAFPPHLSSINPSFPHSPFSFVANRILANSSTTIISSDQDYSGSPNTNPNTVFASFLETIVISTFGGEHTRDHRSLYGRTPNKIDSVPLVGLTVNLNDESVVQQRIGWINSRPS</sequence>
<dbReference type="InterPro" id="IPR036866">
    <property type="entry name" value="RibonucZ/Hydroxyglut_hydro"/>
</dbReference>
<proteinExistence type="predicted"/>
<keyword evidence="2" id="KW-1185">Reference proteome</keyword>
<accession>A0ABQ9Y4D3</accession>
<evidence type="ECO:0000313" key="1">
    <source>
        <dbReference type="EMBL" id="KAK2958603.1"/>
    </source>
</evidence>
<protein>
    <submittedName>
        <fullName evidence="1">Uncharacterized protein</fullName>
    </submittedName>
</protein>
<dbReference type="Proteomes" id="UP001281761">
    <property type="component" value="Unassembled WGS sequence"/>
</dbReference>
<dbReference type="Gene3D" id="3.60.15.10">
    <property type="entry name" value="Ribonuclease Z/Hydroxyacylglutathione hydrolase-like"/>
    <property type="match status" value="1"/>
</dbReference>
<dbReference type="EMBL" id="JARBJD010000036">
    <property type="protein sequence ID" value="KAK2958603.1"/>
    <property type="molecule type" value="Genomic_DNA"/>
</dbReference>
<organism evidence="1 2">
    <name type="scientific">Blattamonas nauphoetae</name>
    <dbReference type="NCBI Taxonomy" id="2049346"/>
    <lineage>
        <taxon>Eukaryota</taxon>
        <taxon>Metamonada</taxon>
        <taxon>Preaxostyla</taxon>
        <taxon>Oxymonadida</taxon>
        <taxon>Blattamonas</taxon>
    </lineage>
</organism>
<reference evidence="1 2" key="1">
    <citation type="journal article" date="2022" name="bioRxiv">
        <title>Genomics of Preaxostyla Flagellates Illuminates Evolutionary Transitions and the Path Towards Mitochondrial Loss.</title>
        <authorList>
            <person name="Novak L.V.F."/>
            <person name="Treitli S.C."/>
            <person name="Pyrih J."/>
            <person name="Halakuc P."/>
            <person name="Pipaliya S.V."/>
            <person name="Vacek V."/>
            <person name="Brzon O."/>
            <person name="Soukal P."/>
            <person name="Eme L."/>
            <person name="Dacks J.B."/>
            <person name="Karnkowska A."/>
            <person name="Elias M."/>
            <person name="Hampl V."/>
        </authorList>
    </citation>
    <scope>NUCLEOTIDE SEQUENCE [LARGE SCALE GENOMIC DNA]</scope>
    <source>
        <strain evidence="1">NAU3</strain>
        <tissue evidence="1">Gut</tissue>
    </source>
</reference>
<name>A0ABQ9Y4D3_9EUKA</name>
<gene>
    <name evidence="1" type="ORF">BLNAU_6372</name>
</gene>
<comment type="caution">
    <text evidence="1">The sequence shown here is derived from an EMBL/GenBank/DDBJ whole genome shotgun (WGS) entry which is preliminary data.</text>
</comment>
<evidence type="ECO:0000313" key="2">
    <source>
        <dbReference type="Proteomes" id="UP001281761"/>
    </source>
</evidence>